<dbReference type="Gene3D" id="3.80.10.10">
    <property type="entry name" value="Ribonuclease Inhibitor"/>
    <property type="match status" value="1"/>
</dbReference>
<evidence type="ECO:0000256" key="1">
    <source>
        <dbReference type="ARBA" id="ARBA00022614"/>
    </source>
</evidence>
<dbReference type="InterPro" id="IPR032675">
    <property type="entry name" value="LRR_dom_sf"/>
</dbReference>
<dbReference type="GO" id="GO:0005886">
    <property type="term" value="C:plasma membrane"/>
    <property type="evidence" value="ECO:0007669"/>
    <property type="project" value="TreeGrafter"/>
</dbReference>
<evidence type="ECO:0000256" key="5">
    <source>
        <dbReference type="SAM" id="SignalP"/>
    </source>
</evidence>
<keyword evidence="7" id="KW-1185">Reference proteome</keyword>
<dbReference type="InterPro" id="IPR050541">
    <property type="entry name" value="LRR_TM_domain-containing"/>
</dbReference>
<dbReference type="OrthoDB" id="9985976at2759"/>
<feature type="signal peptide" evidence="5">
    <location>
        <begin position="1"/>
        <end position="23"/>
    </location>
</feature>
<feature type="region of interest" description="Disordered" evidence="4">
    <location>
        <begin position="534"/>
        <end position="565"/>
    </location>
</feature>
<accession>A0A7R9QMS2</accession>
<dbReference type="Pfam" id="PF13306">
    <property type="entry name" value="LRR_5"/>
    <property type="match status" value="2"/>
</dbReference>
<proteinExistence type="predicted"/>
<dbReference type="SUPFAM" id="SSF52058">
    <property type="entry name" value="L domain-like"/>
    <property type="match status" value="1"/>
</dbReference>
<reference evidence="6" key="1">
    <citation type="submission" date="2020-11" db="EMBL/GenBank/DDBJ databases">
        <authorList>
            <person name="Tran Van P."/>
        </authorList>
    </citation>
    <scope>NUCLEOTIDE SEQUENCE</scope>
</reference>
<gene>
    <name evidence="6" type="ORF">ONB1V03_LOCUS8386</name>
</gene>
<dbReference type="EMBL" id="CAJPVJ010004771">
    <property type="protein sequence ID" value="CAG2168902.1"/>
    <property type="molecule type" value="Genomic_DNA"/>
</dbReference>
<evidence type="ECO:0000313" key="6">
    <source>
        <dbReference type="EMBL" id="CAD7651611.1"/>
    </source>
</evidence>
<keyword evidence="3" id="KW-0677">Repeat</keyword>
<dbReference type="EMBL" id="OC919596">
    <property type="protein sequence ID" value="CAD7651611.1"/>
    <property type="molecule type" value="Genomic_DNA"/>
</dbReference>
<keyword evidence="2 5" id="KW-0732">Signal</keyword>
<evidence type="ECO:0000313" key="7">
    <source>
        <dbReference type="Proteomes" id="UP000728032"/>
    </source>
</evidence>
<evidence type="ECO:0000256" key="4">
    <source>
        <dbReference type="SAM" id="MobiDB-lite"/>
    </source>
</evidence>
<evidence type="ECO:0000256" key="2">
    <source>
        <dbReference type="ARBA" id="ARBA00022729"/>
    </source>
</evidence>
<dbReference type="PANTHER" id="PTHR24369">
    <property type="entry name" value="ANTIGEN BSP, PUTATIVE-RELATED"/>
    <property type="match status" value="1"/>
</dbReference>
<feature type="compositionally biased region" description="Acidic residues" evidence="4">
    <location>
        <begin position="555"/>
        <end position="565"/>
    </location>
</feature>
<keyword evidence="1" id="KW-0433">Leucine-rich repeat</keyword>
<dbReference type="Proteomes" id="UP000728032">
    <property type="component" value="Unassembled WGS sequence"/>
</dbReference>
<sequence>MVSAKLFHLSTLLLVIPVPYVLTVGICPPVSIDISPCVCQDGTGSNSTDTTLSIITCTGDQPFDLVTVFDVLAANIPPINKDFDVFYLNYPSLEALVGDGLFHDITFRHMYVVNALKLARIDPNVFAGPLETTLKRLHLRDSSLNVNTDNYTDLQVFDRLKALEVLDVSAATCPPESLFTGSHCKCENVPQEVDDKDRDVSEQYRTVITCVGVAESQELQALFSKLSTSLKGNTRNIYGFVLMDSNITRLSTGAFYGIAFQEIHIKDCPLLTTVDRDVFAAIAPFVNKLHISNVNFSDATGDEHWYALSSLPNLVALDMVNVFREIPAHAFQTVGNSTQWRLRWFTHAGHESIAASGARIHSVGSYAFEVLPNIEVINLQNNLITRIDKYAFANQSPTTRRLTIRLARNRLHSQSFAIGSFAGSRRPVRLELGQPFIGCNRELLYLNESVFSPFLDREGNQLDMGCAFAMQCECQTMKWLYDCPHHWRERVVCGPFGDLVVPCLVDVGDGEDSGVEEVSIWDVKEDYFQCGAGSARNGSIGGSDEEVSTTSQELGVEDSEAENDV</sequence>
<name>A0A7R9QMS2_9ACAR</name>
<dbReference type="InterPro" id="IPR026906">
    <property type="entry name" value="LRR_5"/>
</dbReference>
<feature type="chain" id="PRO_5036403823" evidence="5">
    <location>
        <begin position="24"/>
        <end position="565"/>
    </location>
</feature>
<protein>
    <submittedName>
        <fullName evidence="6">Uncharacterized protein</fullName>
    </submittedName>
</protein>
<dbReference type="AlphaFoldDB" id="A0A7R9QMS2"/>
<dbReference type="PANTHER" id="PTHR24369:SF210">
    <property type="entry name" value="CHAOPTIN-RELATED"/>
    <property type="match status" value="1"/>
</dbReference>
<organism evidence="6">
    <name type="scientific">Oppiella nova</name>
    <dbReference type="NCBI Taxonomy" id="334625"/>
    <lineage>
        <taxon>Eukaryota</taxon>
        <taxon>Metazoa</taxon>
        <taxon>Ecdysozoa</taxon>
        <taxon>Arthropoda</taxon>
        <taxon>Chelicerata</taxon>
        <taxon>Arachnida</taxon>
        <taxon>Acari</taxon>
        <taxon>Acariformes</taxon>
        <taxon>Sarcoptiformes</taxon>
        <taxon>Oribatida</taxon>
        <taxon>Brachypylina</taxon>
        <taxon>Oppioidea</taxon>
        <taxon>Oppiidae</taxon>
        <taxon>Oppiella</taxon>
    </lineage>
</organism>
<evidence type="ECO:0000256" key="3">
    <source>
        <dbReference type="ARBA" id="ARBA00022737"/>
    </source>
</evidence>